<organism evidence="2 3">
    <name type="scientific">Macrostomum lignano</name>
    <dbReference type="NCBI Taxonomy" id="282301"/>
    <lineage>
        <taxon>Eukaryota</taxon>
        <taxon>Metazoa</taxon>
        <taxon>Spiralia</taxon>
        <taxon>Lophotrochozoa</taxon>
        <taxon>Platyhelminthes</taxon>
        <taxon>Rhabditophora</taxon>
        <taxon>Macrostomorpha</taxon>
        <taxon>Macrostomida</taxon>
        <taxon>Macrostomidae</taxon>
        <taxon>Macrostomum</taxon>
    </lineage>
</organism>
<accession>A0A267DIP9</accession>
<feature type="region of interest" description="Disordered" evidence="1">
    <location>
        <begin position="43"/>
        <end position="94"/>
    </location>
</feature>
<protein>
    <submittedName>
        <fullName evidence="2">Uncharacterized protein</fullName>
    </submittedName>
</protein>
<evidence type="ECO:0000256" key="1">
    <source>
        <dbReference type="SAM" id="MobiDB-lite"/>
    </source>
</evidence>
<gene>
    <name evidence="2" type="ORF">BOX15_Mlig023086g3</name>
</gene>
<reference evidence="2 3" key="1">
    <citation type="submission" date="2017-06" db="EMBL/GenBank/DDBJ databases">
        <title>A platform for efficient transgenesis in Macrostomum lignano, a flatworm model organism for stem cell research.</title>
        <authorList>
            <person name="Berezikov E."/>
        </authorList>
    </citation>
    <scope>NUCLEOTIDE SEQUENCE [LARGE SCALE GENOMIC DNA]</scope>
    <source>
        <strain evidence="2">DV1</strain>
        <tissue evidence="2">Whole organism</tissue>
    </source>
</reference>
<keyword evidence="3" id="KW-1185">Reference proteome</keyword>
<comment type="caution">
    <text evidence="2">The sequence shown here is derived from an EMBL/GenBank/DDBJ whole genome shotgun (WGS) entry which is preliminary data.</text>
</comment>
<evidence type="ECO:0000313" key="3">
    <source>
        <dbReference type="Proteomes" id="UP000215902"/>
    </source>
</evidence>
<dbReference type="Proteomes" id="UP000215902">
    <property type="component" value="Unassembled WGS sequence"/>
</dbReference>
<sequence length="290" mass="31141">MLPISELRIVPKEFKSAASGDSLYQFFLSIEACFTPLPVSCTTTTTSTTTSTPTTSTSTTTTATTPTTTSTATTTPTTSTSTTSTTTSTTTTATTTTPSCAVDGLSDERFIPSFAVSGANYTASGYMIRTGGTYAMTVDISVFGCRMPITVESICLLGNIQSSYILYQTTYGGLFSPNLLSASQSATGVSDPLCFTPPPTGMMLTGVRISPQQLKSAFSSDTAFRAYITIKACFTPLNNTCLTTPTTTTTTQLQHPQQPQQLHDNVDHYHYNYSDKYKYYNSAHNNLSRR</sequence>
<proteinExistence type="predicted"/>
<evidence type="ECO:0000313" key="2">
    <source>
        <dbReference type="EMBL" id="PAA49141.1"/>
    </source>
</evidence>
<dbReference type="EMBL" id="NIVC01003964">
    <property type="protein sequence ID" value="PAA49141.1"/>
    <property type="molecule type" value="Genomic_DNA"/>
</dbReference>
<name>A0A267DIP9_9PLAT</name>
<dbReference type="AlphaFoldDB" id="A0A267DIP9"/>